<keyword evidence="2" id="KW-0004">4Fe-4S</keyword>
<gene>
    <name evidence="8" type="ORF">C0169_04395</name>
</gene>
<evidence type="ECO:0000256" key="3">
    <source>
        <dbReference type="ARBA" id="ARBA00022723"/>
    </source>
</evidence>
<proteinExistence type="inferred from homology"/>
<evidence type="ECO:0000313" key="8">
    <source>
        <dbReference type="EMBL" id="PMP96635.1"/>
    </source>
</evidence>
<evidence type="ECO:0000256" key="2">
    <source>
        <dbReference type="ARBA" id="ARBA00022485"/>
    </source>
</evidence>
<dbReference type="PANTHER" id="PTHR30389">
    <property type="entry name" value="FUMARATE HYDRATASE-RELATED"/>
    <property type="match status" value="1"/>
</dbReference>
<reference evidence="8 9" key="1">
    <citation type="submission" date="2018-01" db="EMBL/GenBank/DDBJ databases">
        <title>Metagenomic assembled genomes from two thermal pools in the Uzon Caldera, Kamchatka, Russia.</title>
        <authorList>
            <person name="Wilkins L."/>
            <person name="Ettinger C."/>
        </authorList>
    </citation>
    <scope>NUCLEOTIDE SEQUENCE [LARGE SCALE GENOMIC DNA]</scope>
    <source>
        <strain evidence="8">ARK-04</strain>
    </source>
</reference>
<dbReference type="Proteomes" id="UP000235619">
    <property type="component" value="Unassembled WGS sequence"/>
</dbReference>
<feature type="non-terminal residue" evidence="8">
    <location>
        <position position="1"/>
    </location>
</feature>
<protein>
    <submittedName>
        <fullName evidence="8">Fumarate hydratase</fullName>
    </submittedName>
</protein>
<dbReference type="GO" id="GO:0046872">
    <property type="term" value="F:metal ion binding"/>
    <property type="evidence" value="ECO:0007669"/>
    <property type="project" value="UniProtKB-KW"/>
</dbReference>
<sequence>VCDPLTRKNTLTNTPAIIHYEIISEDIFEIYLMPKGCGSENMSALCMLSPSVGIEGIKKFVIEIVKKAGPNPCPPIIVGVGIGGNFEKVALLAKRALFRLLGESNPDPEIAKLEKELLEEINSLGIGPLGFGGKITCLGVHIETYPCHIASLPVAVNIQCHSARLARIKLI</sequence>
<keyword evidence="6" id="KW-0456">Lyase</keyword>
<dbReference type="NCBIfam" id="NF004885">
    <property type="entry name" value="PRK06246.1"/>
    <property type="match status" value="1"/>
</dbReference>
<keyword evidence="4" id="KW-0408">Iron</keyword>
<feature type="domain" description="Fe-S hydro-lyase tartrate dehydratase alpha-type catalytic" evidence="7">
    <location>
        <begin position="1"/>
        <end position="168"/>
    </location>
</feature>
<dbReference type="AlphaFoldDB" id="A0A2N7QDK8"/>
<dbReference type="EMBL" id="PNJD01000262">
    <property type="protein sequence ID" value="PMP96635.1"/>
    <property type="molecule type" value="Genomic_DNA"/>
</dbReference>
<evidence type="ECO:0000256" key="4">
    <source>
        <dbReference type="ARBA" id="ARBA00023004"/>
    </source>
</evidence>
<accession>A0A2N7QDK8</accession>
<dbReference type="InterPro" id="IPR004646">
    <property type="entry name" value="Fe-S_hydro-lyase_TtdA-typ_cat"/>
</dbReference>
<dbReference type="InterPro" id="IPR051208">
    <property type="entry name" value="Class-I_Fumarase/Tartrate_DH"/>
</dbReference>
<dbReference type="Pfam" id="PF05681">
    <property type="entry name" value="Fumerase"/>
    <property type="match status" value="1"/>
</dbReference>
<dbReference type="PANTHER" id="PTHR30389:SF17">
    <property type="entry name" value="L(+)-TARTRATE DEHYDRATASE SUBUNIT ALPHA-RELATED"/>
    <property type="match status" value="1"/>
</dbReference>
<evidence type="ECO:0000259" key="7">
    <source>
        <dbReference type="Pfam" id="PF05681"/>
    </source>
</evidence>
<dbReference type="GO" id="GO:0051539">
    <property type="term" value="F:4 iron, 4 sulfur cluster binding"/>
    <property type="evidence" value="ECO:0007669"/>
    <property type="project" value="UniProtKB-KW"/>
</dbReference>
<keyword evidence="5" id="KW-0411">Iron-sulfur</keyword>
<evidence type="ECO:0000256" key="1">
    <source>
        <dbReference type="ARBA" id="ARBA00008876"/>
    </source>
</evidence>
<comment type="caution">
    <text evidence="8">The sequence shown here is derived from an EMBL/GenBank/DDBJ whole genome shotgun (WGS) entry which is preliminary data.</text>
</comment>
<organism evidence="8 9">
    <name type="scientific">Thermodesulfobacterium geofontis</name>
    <dbReference type="NCBI Taxonomy" id="1295609"/>
    <lineage>
        <taxon>Bacteria</taxon>
        <taxon>Pseudomonadati</taxon>
        <taxon>Thermodesulfobacteriota</taxon>
        <taxon>Thermodesulfobacteria</taxon>
        <taxon>Thermodesulfobacteriales</taxon>
        <taxon>Thermodesulfobacteriaceae</taxon>
        <taxon>Thermodesulfobacterium</taxon>
    </lineage>
</organism>
<comment type="similarity">
    <text evidence="1">Belongs to the class-I fumarase family.</text>
</comment>
<name>A0A2N7QDK8_9BACT</name>
<evidence type="ECO:0000313" key="9">
    <source>
        <dbReference type="Proteomes" id="UP000235619"/>
    </source>
</evidence>
<keyword evidence="3" id="KW-0479">Metal-binding</keyword>
<evidence type="ECO:0000256" key="6">
    <source>
        <dbReference type="ARBA" id="ARBA00023239"/>
    </source>
</evidence>
<dbReference type="GO" id="GO:0016829">
    <property type="term" value="F:lyase activity"/>
    <property type="evidence" value="ECO:0007669"/>
    <property type="project" value="UniProtKB-KW"/>
</dbReference>
<dbReference type="NCBIfam" id="TIGR00722">
    <property type="entry name" value="ttdA_fumA_fumB"/>
    <property type="match status" value="1"/>
</dbReference>
<evidence type="ECO:0000256" key="5">
    <source>
        <dbReference type="ARBA" id="ARBA00023014"/>
    </source>
</evidence>